<accession>A0A3R8REK5</accession>
<dbReference type="SUPFAM" id="SSF54403">
    <property type="entry name" value="Cystatin/monellin"/>
    <property type="match status" value="2"/>
</dbReference>
<evidence type="ECO:0000313" key="3">
    <source>
        <dbReference type="EMBL" id="RRR54754.1"/>
    </source>
</evidence>
<sequence>MAKTSREPWISLTLGQQFLIGSAVILTVLTFSILLILEMASSPYAQASGRAENLARQAVQLETIETINSYRGVDDFHTVLGTDSDGQELAILVSDQTSQVYVYKLSDGVAQAQAETIAQEQGAGQIDRSIIGMREGKPIWEIKSGTAYYNIDFKTGDFIKKEGL</sequence>
<keyword evidence="1" id="KW-1133">Transmembrane helix</keyword>
<organism evidence="3 4">
    <name type="scientific">Streptococcus suis</name>
    <dbReference type="NCBI Taxonomy" id="1307"/>
    <lineage>
        <taxon>Bacteria</taxon>
        <taxon>Bacillati</taxon>
        <taxon>Bacillota</taxon>
        <taxon>Bacilli</taxon>
        <taxon>Lactobacillales</taxon>
        <taxon>Streptococcaceae</taxon>
        <taxon>Streptococcus</taxon>
    </lineage>
</organism>
<dbReference type="InterPro" id="IPR041401">
    <property type="entry name" value="TseB-like_dom"/>
</dbReference>
<dbReference type="Gene3D" id="3.10.450.40">
    <property type="match status" value="1"/>
</dbReference>
<name>A0A3R8REK5_STRSU</name>
<dbReference type="InterPro" id="IPR046350">
    <property type="entry name" value="Cystatin_sf"/>
</dbReference>
<evidence type="ECO:0000313" key="4">
    <source>
        <dbReference type="Proteomes" id="UP000274117"/>
    </source>
</evidence>
<keyword evidence="1" id="KW-0812">Transmembrane</keyword>
<evidence type="ECO:0000256" key="1">
    <source>
        <dbReference type="SAM" id="Phobius"/>
    </source>
</evidence>
<reference evidence="3 4" key="1">
    <citation type="submission" date="2018-11" db="EMBL/GenBank/DDBJ databases">
        <authorList>
            <person name="Stevens M.J."/>
            <person name="Cernela N."/>
            <person name="Spoerry Serrano N."/>
            <person name="Schmitt S."/>
            <person name="Schrenzel J."/>
            <person name="Stephan R."/>
        </authorList>
    </citation>
    <scope>NUCLEOTIDE SEQUENCE [LARGE SCALE GENOMIC DNA]</scope>
    <source>
        <strain evidence="3 4">PP422</strain>
    </source>
</reference>
<dbReference type="Proteomes" id="UP000274117">
    <property type="component" value="Unassembled WGS sequence"/>
</dbReference>
<feature type="domain" description="Cell wall elongation regulator TseB-like" evidence="2">
    <location>
        <begin position="51"/>
        <end position="93"/>
    </location>
</feature>
<keyword evidence="1" id="KW-0472">Membrane</keyword>
<dbReference type="EMBL" id="RSDO01000003">
    <property type="protein sequence ID" value="RRR54754.1"/>
    <property type="molecule type" value="Genomic_DNA"/>
</dbReference>
<feature type="transmembrane region" description="Helical" evidence="1">
    <location>
        <begin position="18"/>
        <end position="37"/>
    </location>
</feature>
<dbReference type="Pfam" id="PF17881">
    <property type="entry name" value="TseB"/>
    <property type="match status" value="1"/>
</dbReference>
<dbReference type="AlphaFoldDB" id="A0A3R8REK5"/>
<comment type="caution">
    <text evidence="3">The sequence shown here is derived from an EMBL/GenBank/DDBJ whole genome shotgun (WGS) entry which is preliminary data.</text>
</comment>
<reference evidence="3 4" key="2">
    <citation type="submission" date="2018-12" db="EMBL/GenBank/DDBJ databases">
        <title>Whole-genome sequences of fifteen clinical Streptococcus suis strains isolated from pigs between 2006 and 2018.</title>
        <authorList>
            <person name="Stevens M.J.A."/>
            <person name="Cernela N."/>
            <person name="Spoerry Serrano N."/>
            <person name="Schmitt S."/>
            <person name="Schrenzel J."/>
            <person name="Stephan R."/>
        </authorList>
    </citation>
    <scope>NUCLEOTIDE SEQUENCE [LARGE SCALE GENOMIC DNA]</scope>
    <source>
        <strain evidence="3 4">PP422</strain>
    </source>
</reference>
<protein>
    <submittedName>
        <fullName evidence="3">Peptidase</fullName>
    </submittedName>
</protein>
<evidence type="ECO:0000259" key="2">
    <source>
        <dbReference type="Pfam" id="PF17881"/>
    </source>
</evidence>
<gene>
    <name evidence="3" type="ORF">EI998_02615</name>
</gene>
<proteinExistence type="predicted"/>